<dbReference type="Proteomes" id="UP000538670">
    <property type="component" value="Unassembled WGS sequence"/>
</dbReference>
<gene>
    <name evidence="1" type="ORF">GGR48_003383</name>
</gene>
<dbReference type="RefSeq" id="WP_183952952.1">
    <property type="nucleotide sequence ID" value="NZ_JACIDH010000024.1"/>
</dbReference>
<comment type="caution">
    <text evidence="1">The sequence shown here is derived from an EMBL/GenBank/DDBJ whole genome shotgun (WGS) entry which is preliminary data.</text>
</comment>
<dbReference type="EMBL" id="JACIDH010000024">
    <property type="protein sequence ID" value="MBB3880930.1"/>
    <property type="molecule type" value="Genomic_DNA"/>
</dbReference>
<evidence type="ECO:0000313" key="2">
    <source>
        <dbReference type="Proteomes" id="UP000538670"/>
    </source>
</evidence>
<proteinExistence type="predicted"/>
<name>A0A7W6AFU5_9SPHN</name>
<sequence>MKRIDLANLLSSATNIAMFAEKLVMQTRGLGTHGHAELPPDRMISTFMASLAYVSDTAKWLDLPATAAACDRCHGLVRYWLQGERILINRERGEQLSGTCYQITTSLGDELGRHHTYVVAPREGALIDNGISLFGLEVVQTFPDTRVDISAGAACLAYELWTACVMHMMRVAETGVGALADHLSVKRGTTWGGTIANINEALKDAARIRGDAQLRAWASETGTYLNFVKDAFRNPAMHPERTFSAEEAKMIFDNTRAFMRMLTQRLTP</sequence>
<dbReference type="AlphaFoldDB" id="A0A7W6AFU5"/>
<evidence type="ECO:0000313" key="1">
    <source>
        <dbReference type="EMBL" id="MBB3880930.1"/>
    </source>
</evidence>
<protein>
    <submittedName>
        <fullName evidence="1">Uncharacterized protein</fullName>
    </submittedName>
</protein>
<keyword evidence="2" id="KW-1185">Reference proteome</keyword>
<accession>A0A7W6AFU5</accession>
<reference evidence="1 2" key="1">
    <citation type="submission" date="2020-08" db="EMBL/GenBank/DDBJ databases">
        <title>Genomic Encyclopedia of Type Strains, Phase IV (KMG-IV): sequencing the most valuable type-strain genomes for metagenomic binning, comparative biology and taxonomic classification.</title>
        <authorList>
            <person name="Goeker M."/>
        </authorList>
    </citation>
    <scope>NUCLEOTIDE SEQUENCE [LARGE SCALE GENOMIC DNA]</scope>
    <source>
        <strain evidence="1 2">DSM 19512</strain>
    </source>
</reference>
<organism evidence="1 2">
    <name type="scientific">Sphingomonas pseudosanguinis</name>
    <dbReference type="NCBI Taxonomy" id="413712"/>
    <lineage>
        <taxon>Bacteria</taxon>
        <taxon>Pseudomonadati</taxon>
        <taxon>Pseudomonadota</taxon>
        <taxon>Alphaproteobacteria</taxon>
        <taxon>Sphingomonadales</taxon>
        <taxon>Sphingomonadaceae</taxon>
        <taxon>Sphingomonas</taxon>
    </lineage>
</organism>